<feature type="compositionally biased region" description="Low complexity" evidence="1">
    <location>
        <begin position="29"/>
        <end position="43"/>
    </location>
</feature>
<reference evidence="2 3" key="1">
    <citation type="submission" date="2018-10" db="EMBL/GenBank/DDBJ databases">
        <title>The genome of Streptomyces dangxiongensis Z022.</title>
        <authorList>
            <person name="Zhang B."/>
        </authorList>
    </citation>
    <scope>NUCLEOTIDE SEQUENCE [LARGE SCALE GENOMIC DNA]</scope>
    <source>
        <strain evidence="2 3">Z022</strain>
    </source>
</reference>
<dbReference type="Proteomes" id="UP000268329">
    <property type="component" value="Chromosome"/>
</dbReference>
<organism evidence="2 3">
    <name type="scientific">Streptomyces dangxiongensis</name>
    <dbReference type="NCBI Taxonomy" id="1442032"/>
    <lineage>
        <taxon>Bacteria</taxon>
        <taxon>Bacillati</taxon>
        <taxon>Actinomycetota</taxon>
        <taxon>Actinomycetes</taxon>
        <taxon>Kitasatosporales</taxon>
        <taxon>Streptomycetaceae</taxon>
        <taxon>Streptomyces</taxon>
    </lineage>
</organism>
<keyword evidence="3" id="KW-1185">Reference proteome</keyword>
<proteinExistence type="predicted"/>
<accession>A0A3G2JM99</accession>
<feature type="compositionally biased region" description="Basic and acidic residues" evidence="1">
    <location>
        <begin position="12"/>
        <end position="28"/>
    </location>
</feature>
<protein>
    <recommendedName>
        <fullName evidence="4">Gliding motility protein</fullName>
    </recommendedName>
</protein>
<dbReference type="KEGG" id="sdd:D9753_09175"/>
<gene>
    <name evidence="2" type="ORF">D9753_09175</name>
</gene>
<feature type="region of interest" description="Disordered" evidence="1">
    <location>
        <begin position="1"/>
        <end position="87"/>
    </location>
</feature>
<name>A0A3G2JM99_9ACTN</name>
<evidence type="ECO:0000313" key="3">
    <source>
        <dbReference type="Proteomes" id="UP000268329"/>
    </source>
</evidence>
<evidence type="ECO:0008006" key="4">
    <source>
        <dbReference type="Google" id="ProtNLM"/>
    </source>
</evidence>
<evidence type="ECO:0000256" key="1">
    <source>
        <dbReference type="SAM" id="MobiDB-lite"/>
    </source>
</evidence>
<evidence type="ECO:0000313" key="2">
    <source>
        <dbReference type="EMBL" id="AYN43570.1"/>
    </source>
</evidence>
<sequence>MTESAGAEAEPAEAKGAEAKGAEAKGAEAKGAGQAEAHAPAVDGNEDGDGAAGTDAGAEDASEGAGIPRQQSAGEAADSEAGDGARR</sequence>
<dbReference type="EMBL" id="CP033073">
    <property type="protein sequence ID" value="AYN43570.1"/>
    <property type="molecule type" value="Genomic_DNA"/>
</dbReference>
<dbReference type="AlphaFoldDB" id="A0A3G2JM99"/>